<feature type="domain" description="CCD97-like C-terminal" evidence="2">
    <location>
        <begin position="155"/>
        <end position="335"/>
    </location>
</feature>
<dbReference type="InterPro" id="IPR018613">
    <property type="entry name" value="Ccdc97-like"/>
</dbReference>
<dbReference type="GeneID" id="100370539"/>
<evidence type="ECO:0000313" key="3">
    <source>
        <dbReference type="Proteomes" id="UP000694865"/>
    </source>
</evidence>
<reference evidence="4" key="1">
    <citation type="submission" date="2025-08" db="UniProtKB">
        <authorList>
            <consortium name="RefSeq"/>
        </authorList>
    </citation>
    <scope>IDENTIFICATION</scope>
    <source>
        <tissue evidence="4">Testes</tissue>
    </source>
</reference>
<feature type="region of interest" description="Disordered" evidence="1">
    <location>
        <begin position="230"/>
        <end position="273"/>
    </location>
</feature>
<sequence length="386" mass="45068">MAAFSGSRDQSVTESGETFVLWGEIADTSNKINHLQILDTEPTKAATKIEKNVDTVGMHGLSQKENMIKRIANSDARIKNQQRDEPDLTEEQKMDIVGEILKKKPAIFLERFGTFLLEEDLELFKSFENDYVINFYLEDIKKRLNTKKNATKVRNRRYEAMKELTNKGSYFSEDAMQERDPLMYEHYIGQYLTKQEKEERMKKIDQSDLRFSTILMDFMDRKDIEENLEKQKEAEDDMLEEEDTDTEDEEDEKMVFASREDDESDDSDSALKDTDIAITAEEKNMLRLEYLKTMQIRFISGNDKDFDYSAVDNNVDYDSLDLRQQDEQEKYFDDDVPSIVGIDVSSDDEGPQMKQLMSGKKDEDYDEMEIEDADKLQIEGNSLKCR</sequence>
<dbReference type="PANTHER" id="PTHR31840:SF1">
    <property type="entry name" value="COILED-COIL DOMAIN-CONTAINING PROTEIN 97"/>
    <property type="match status" value="1"/>
</dbReference>
<proteinExistence type="predicted"/>
<feature type="region of interest" description="Disordered" evidence="1">
    <location>
        <begin position="342"/>
        <end position="366"/>
    </location>
</feature>
<accession>A0ABM0LWR8</accession>
<gene>
    <name evidence="4" type="primary">LOC100370539</name>
</gene>
<evidence type="ECO:0000256" key="1">
    <source>
        <dbReference type="SAM" id="MobiDB-lite"/>
    </source>
</evidence>
<feature type="compositionally biased region" description="Acidic residues" evidence="1">
    <location>
        <begin position="234"/>
        <end position="252"/>
    </location>
</feature>
<dbReference type="RefSeq" id="XP_006812209.1">
    <property type="nucleotide sequence ID" value="XM_006812146.1"/>
</dbReference>
<dbReference type="Pfam" id="PF09747">
    <property type="entry name" value="CCD97-like_C"/>
    <property type="match status" value="1"/>
</dbReference>
<organism evidence="3 4">
    <name type="scientific">Saccoglossus kowalevskii</name>
    <name type="common">Acorn worm</name>
    <dbReference type="NCBI Taxonomy" id="10224"/>
    <lineage>
        <taxon>Eukaryota</taxon>
        <taxon>Metazoa</taxon>
        <taxon>Hemichordata</taxon>
        <taxon>Enteropneusta</taxon>
        <taxon>Harrimaniidae</taxon>
        <taxon>Saccoglossus</taxon>
    </lineage>
</organism>
<evidence type="ECO:0000313" key="4">
    <source>
        <dbReference type="RefSeq" id="XP_006812209.1"/>
    </source>
</evidence>
<name>A0ABM0LWR8_SACKO</name>
<dbReference type="Proteomes" id="UP000694865">
    <property type="component" value="Unplaced"/>
</dbReference>
<evidence type="ECO:0000259" key="2">
    <source>
        <dbReference type="Pfam" id="PF09747"/>
    </source>
</evidence>
<dbReference type="PANTHER" id="PTHR31840">
    <property type="entry name" value="COILED-COIL DOMAIN-CONTAINING PROTEIN 97"/>
    <property type="match status" value="1"/>
</dbReference>
<protein>
    <submittedName>
        <fullName evidence="4">Coiled-coil domain-containing protein 97-like</fullName>
    </submittedName>
</protein>
<dbReference type="InterPro" id="IPR040233">
    <property type="entry name" value="CCD97-like_C"/>
</dbReference>
<keyword evidence="3" id="KW-1185">Reference proteome</keyword>